<evidence type="ECO:0000313" key="1">
    <source>
        <dbReference type="EMBL" id="KAG5181240.1"/>
    </source>
</evidence>
<organism evidence="1 2">
    <name type="scientific">Tribonema minus</name>
    <dbReference type="NCBI Taxonomy" id="303371"/>
    <lineage>
        <taxon>Eukaryota</taxon>
        <taxon>Sar</taxon>
        <taxon>Stramenopiles</taxon>
        <taxon>Ochrophyta</taxon>
        <taxon>PX clade</taxon>
        <taxon>Xanthophyceae</taxon>
        <taxon>Tribonematales</taxon>
        <taxon>Tribonemataceae</taxon>
        <taxon>Tribonema</taxon>
    </lineage>
</organism>
<dbReference type="Gene3D" id="3.20.20.80">
    <property type="entry name" value="Glycosidases"/>
    <property type="match status" value="1"/>
</dbReference>
<dbReference type="EMBL" id="JAFCMP010000334">
    <property type="protein sequence ID" value="KAG5181240.1"/>
    <property type="molecule type" value="Genomic_DNA"/>
</dbReference>
<dbReference type="InterPro" id="IPR017853">
    <property type="entry name" value="GH"/>
</dbReference>
<dbReference type="SUPFAM" id="SSF51445">
    <property type="entry name" value="(Trans)glycosidases"/>
    <property type="match status" value="1"/>
</dbReference>
<evidence type="ECO:0000313" key="2">
    <source>
        <dbReference type="Proteomes" id="UP000664859"/>
    </source>
</evidence>
<proteinExistence type="predicted"/>
<name>A0A836CCF0_9STRA</name>
<dbReference type="Proteomes" id="UP000664859">
    <property type="component" value="Unassembled WGS sequence"/>
</dbReference>
<evidence type="ECO:0008006" key="3">
    <source>
        <dbReference type="Google" id="ProtNLM"/>
    </source>
</evidence>
<gene>
    <name evidence="1" type="ORF">JKP88DRAFT_241508</name>
</gene>
<sequence>MYLSKGRLLPNNYPKRRHCHAYPPLRVDTTRTKAVIGRKFGTNPATPPQAVGLFRNRHHDVAADWYPWGALNTANGGTTALFREAYKHVVTVLRLTGANFKYQLAYAMNNANNDLTPFKEFWVGDNYVDQICVSAYDGCGVFYATDRPLDDPNFRDFYYQVTAFSSRPVCIAEFSATSWCGTKPQWITESWASLANKYVKVNDINWFFENKSPPPRDWDLNYQNETETVSGALANETDAFVNGYNAFRLITTPTQRLRELMRGNNSHKH</sequence>
<keyword evidence="2" id="KW-1185">Reference proteome</keyword>
<dbReference type="AlphaFoldDB" id="A0A836CCF0"/>
<reference evidence="1" key="1">
    <citation type="submission" date="2021-02" db="EMBL/GenBank/DDBJ databases">
        <title>First Annotated Genome of the Yellow-green Alga Tribonema minus.</title>
        <authorList>
            <person name="Mahan K.M."/>
        </authorList>
    </citation>
    <scope>NUCLEOTIDE SEQUENCE</scope>
    <source>
        <strain evidence="1">UTEX B ZZ1240</strain>
    </source>
</reference>
<accession>A0A836CCF0</accession>
<comment type="caution">
    <text evidence="1">The sequence shown here is derived from an EMBL/GenBank/DDBJ whole genome shotgun (WGS) entry which is preliminary data.</text>
</comment>
<protein>
    <recommendedName>
        <fullName evidence="3">GH26 domain-containing protein</fullName>
    </recommendedName>
</protein>